<proteinExistence type="inferred from homology"/>
<reference evidence="7" key="2">
    <citation type="submission" date="2025-09" db="UniProtKB">
        <authorList>
            <consortium name="Ensembl"/>
        </authorList>
    </citation>
    <scope>IDENTIFICATION</scope>
</reference>
<dbReference type="PANTHER" id="PTHR32341">
    <property type="entry name" value="INTERFERON-INDUCIBLE GTPASE"/>
    <property type="match status" value="1"/>
</dbReference>
<keyword evidence="3" id="KW-0378">Hydrolase</keyword>
<feature type="compositionally biased region" description="Basic and acidic residues" evidence="5">
    <location>
        <begin position="19"/>
        <end position="30"/>
    </location>
</feature>
<reference evidence="7" key="1">
    <citation type="submission" date="2025-08" db="UniProtKB">
        <authorList>
            <consortium name="Ensembl"/>
        </authorList>
    </citation>
    <scope>IDENTIFICATION</scope>
</reference>
<keyword evidence="4" id="KW-0342">GTP-binding</keyword>
<dbReference type="Pfam" id="PF05049">
    <property type="entry name" value="IIGP"/>
    <property type="match status" value="1"/>
</dbReference>
<dbReference type="GO" id="GO:0005525">
    <property type="term" value="F:GTP binding"/>
    <property type="evidence" value="ECO:0007669"/>
    <property type="project" value="UniProtKB-KW"/>
</dbReference>
<name>A0A8D0HFU9_SPHPU</name>
<dbReference type="PROSITE" id="PS51716">
    <property type="entry name" value="G_IRG"/>
    <property type="match status" value="1"/>
</dbReference>
<keyword evidence="8" id="KW-1185">Reference proteome</keyword>
<dbReference type="InterPro" id="IPR007743">
    <property type="entry name" value="Immunity-related_GTPase-like"/>
</dbReference>
<comment type="similarity">
    <text evidence="1">Belongs to the TRAFAC class dynamin-like GTPase superfamily. IRG family.</text>
</comment>
<protein>
    <recommendedName>
        <fullName evidence="6">IRG-type G domain-containing protein</fullName>
    </recommendedName>
</protein>
<evidence type="ECO:0000256" key="4">
    <source>
        <dbReference type="ARBA" id="ARBA00023134"/>
    </source>
</evidence>
<keyword evidence="2" id="KW-0547">Nucleotide-binding</keyword>
<dbReference type="GO" id="GO:0016020">
    <property type="term" value="C:membrane"/>
    <property type="evidence" value="ECO:0007669"/>
    <property type="project" value="InterPro"/>
</dbReference>
<dbReference type="OMA" id="MFKGMIW"/>
<evidence type="ECO:0000259" key="6">
    <source>
        <dbReference type="PROSITE" id="PS51716"/>
    </source>
</evidence>
<feature type="compositionally biased region" description="Basic and acidic residues" evidence="5">
    <location>
        <begin position="1"/>
        <end position="12"/>
    </location>
</feature>
<dbReference type="AlphaFoldDB" id="A0A8D0HFU9"/>
<evidence type="ECO:0000313" key="8">
    <source>
        <dbReference type="Proteomes" id="UP000694392"/>
    </source>
</evidence>
<dbReference type="Proteomes" id="UP000694392">
    <property type="component" value="Unplaced"/>
</dbReference>
<accession>A0A8D0HFU9</accession>
<evidence type="ECO:0000313" key="7">
    <source>
        <dbReference type="Ensembl" id="ENSSPUP00000021115.1"/>
    </source>
</evidence>
<organism evidence="7 8">
    <name type="scientific">Sphenodon punctatus</name>
    <name type="common">Tuatara</name>
    <name type="synonym">Hatteria punctata</name>
    <dbReference type="NCBI Taxonomy" id="8508"/>
    <lineage>
        <taxon>Eukaryota</taxon>
        <taxon>Metazoa</taxon>
        <taxon>Chordata</taxon>
        <taxon>Craniata</taxon>
        <taxon>Vertebrata</taxon>
        <taxon>Euteleostomi</taxon>
        <taxon>Lepidosauria</taxon>
        <taxon>Sphenodontia</taxon>
        <taxon>Sphenodontidae</taxon>
        <taxon>Sphenodon</taxon>
    </lineage>
</organism>
<dbReference type="GO" id="GO:0003924">
    <property type="term" value="F:GTPase activity"/>
    <property type="evidence" value="ECO:0007669"/>
    <property type="project" value="TreeGrafter"/>
</dbReference>
<dbReference type="InterPro" id="IPR051515">
    <property type="entry name" value="IRG"/>
</dbReference>
<dbReference type="FunFam" id="3.40.50.300:FF:000541">
    <property type="entry name" value="Immunity related GTPase M"/>
    <property type="match status" value="1"/>
</dbReference>
<dbReference type="InterPro" id="IPR027417">
    <property type="entry name" value="P-loop_NTPase"/>
</dbReference>
<dbReference type="InterPro" id="IPR030385">
    <property type="entry name" value="G_IRG_dom"/>
</dbReference>
<dbReference type="Ensembl" id="ENSSPUT00000022518.1">
    <property type="protein sequence ID" value="ENSSPUP00000021115.1"/>
    <property type="gene ID" value="ENSSPUG00000016251.1"/>
</dbReference>
<dbReference type="PANTHER" id="PTHR32341:SF17">
    <property type="entry name" value="IRG-TYPE G DOMAIN-CONTAINING PROTEIN"/>
    <property type="match status" value="1"/>
</dbReference>
<evidence type="ECO:0000256" key="2">
    <source>
        <dbReference type="ARBA" id="ARBA00022741"/>
    </source>
</evidence>
<sequence length="422" mass="47015">MDSKSSKEETGKWELSAEDTEKLKAGKLSPEDMEKLKNALESGDLPAVAAKLKKELESLEKTTLNIAVTGESGAGKSSFVNAIRGLGDDDDGAAETGVRQTTMKPDRYLHPDLPNVTVWDLPGIGTPEFNPDQCLEMENFSCYDFFIIISSERFKIHDVKLAHAIQGMKKRFYYVRSKVDADLYNEKMKKKNDFNEEKTLETIRTDCIDNLRKAGESSPRVFLISRWDLSKYDFPLLQKTLEEELDDHKRHVFMLSLPNISKEILKKKKSALKKYIWQMAFLSCAIGAAPIPGLSLACDIGILVSSMIRFCRVFGLDYDSLARLAKQVGKPVEELRSAVKKSPMARDITKEFVISLLSKSVVGTLYAVELALNFVPVLGTLTGGGLSFATTFKLLTSFLNDAEEDAQNVVAKVLEPKATMSE</sequence>
<evidence type="ECO:0000256" key="3">
    <source>
        <dbReference type="ARBA" id="ARBA00022801"/>
    </source>
</evidence>
<dbReference type="SUPFAM" id="SSF52540">
    <property type="entry name" value="P-loop containing nucleoside triphosphate hydrolases"/>
    <property type="match status" value="1"/>
</dbReference>
<evidence type="ECO:0000256" key="5">
    <source>
        <dbReference type="SAM" id="MobiDB-lite"/>
    </source>
</evidence>
<dbReference type="GeneTree" id="ENSGT00950000183007"/>
<feature type="domain" description="IRG-type G" evidence="6">
    <location>
        <begin position="62"/>
        <end position="244"/>
    </location>
</feature>
<dbReference type="Gene3D" id="3.40.50.300">
    <property type="entry name" value="P-loop containing nucleotide triphosphate hydrolases"/>
    <property type="match status" value="1"/>
</dbReference>
<feature type="region of interest" description="Disordered" evidence="5">
    <location>
        <begin position="1"/>
        <end position="30"/>
    </location>
</feature>
<evidence type="ECO:0000256" key="1">
    <source>
        <dbReference type="ARBA" id="ARBA00005429"/>
    </source>
</evidence>